<dbReference type="Gene3D" id="3.30.710.10">
    <property type="entry name" value="Potassium Channel Kv1.1, Chain A"/>
    <property type="match status" value="1"/>
</dbReference>
<evidence type="ECO:0000313" key="1">
    <source>
        <dbReference type="EMBL" id="RDB27143.1"/>
    </source>
</evidence>
<dbReference type="STRING" id="39966.A0A369K5L7"/>
<dbReference type="AlphaFoldDB" id="A0A369K5L7"/>
<name>A0A369K5L7_HYPMA</name>
<evidence type="ECO:0008006" key="3">
    <source>
        <dbReference type="Google" id="ProtNLM"/>
    </source>
</evidence>
<dbReference type="OrthoDB" id="3184970at2759"/>
<dbReference type="SUPFAM" id="SSF54695">
    <property type="entry name" value="POZ domain"/>
    <property type="match status" value="1"/>
</dbReference>
<keyword evidence="2" id="KW-1185">Reference proteome</keyword>
<dbReference type="EMBL" id="LUEZ02000018">
    <property type="protein sequence ID" value="RDB27143.1"/>
    <property type="molecule type" value="Genomic_DNA"/>
</dbReference>
<dbReference type="InParanoid" id="A0A369K5L7"/>
<sequence>MFAPHSYSFSFVQATTNGTSSDKVKIRVSERFKEEDADVTFQSSDGVLFRIHAFHLKACTEGFSPPECAKFEEIVPLTETASTLELLFQFIYPIPQPDLALLEFPILESLAESAEKYQVFPAMNICKLYMRNLLPDHMETVFAYAQKHDYVDVITQIVPLLLVKPLEESAAMMSSRYILPWIKYYTAWAQVASTAIISSPKLNECCGGCSSSRNGSELRTVILKLAEGPRYLQDLDNVFQPSCCTNEGNEYFGWRKSVEASVKAIPNFAELISQNETRQHITFADPWEGSNVVVKSEDGNLFYLHRANLERFATGLRPSTVDEIISSTESASTLELVFRFIYPVRQPDLEFLDFSTLASLALAVEKYKVHSAMAICRLHMKYALPNHPHTVMRYAAKNKFYDLMNTAAPLIIGLDVEESLLIMTEDLAIPWLRYQEQWNAIARMALYFSSKLTAMERNLPGYDEHLRIRDFKFRGCKGCRVSLDVSNMRILCKLGQGATVLRDLDDIFDLGSACCEIRKIDLRSWRSSVEEGIRGIPKFNIFV</sequence>
<gene>
    <name evidence="1" type="ORF">Hypma_004592</name>
</gene>
<proteinExistence type="predicted"/>
<dbReference type="Proteomes" id="UP000076154">
    <property type="component" value="Unassembled WGS sequence"/>
</dbReference>
<evidence type="ECO:0000313" key="2">
    <source>
        <dbReference type="Proteomes" id="UP000076154"/>
    </source>
</evidence>
<reference evidence="1" key="1">
    <citation type="submission" date="2018-04" db="EMBL/GenBank/DDBJ databases">
        <title>Whole genome sequencing of Hypsizygus marmoreus.</title>
        <authorList>
            <person name="Choi I.-G."/>
            <person name="Min B."/>
            <person name="Kim J.-G."/>
            <person name="Kim S."/>
            <person name="Oh Y.-L."/>
            <person name="Kong W.-S."/>
            <person name="Park H."/>
            <person name="Jeong J."/>
            <person name="Song E.-S."/>
        </authorList>
    </citation>
    <scope>NUCLEOTIDE SEQUENCE [LARGE SCALE GENOMIC DNA]</scope>
    <source>
        <strain evidence="1">51987-8</strain>
    </source>
</reference>
<accession>A0A369K5L7</accession>
<protein>
    <recommendedName>
        <fullName evidence="3">BTB domain-containing protein</fullName>
    </recommendedName>
</protein>
<organism evidence="1 2">
    <name type="scientific">Hypsizygus marmoreus</name>
    <name type="common">White beech mushroom</name>
    <name type="synonym">Agaricus marmoreus</name>
    <dbReference type="NCBI Taxonomy" id="39966"/>
    <lineage>
        <taxon>Eukaryota</taxon>
        <taxon>Fungi</taxon>
        <taxon>Dikarya</taxon>
        <taxon>Basidiomycota</taxon>
        <taxon>Agaricomycotina</taxon>
        <taxon>Agaricomycetes</taxon>
        <taxon>Agaricomycetidae</taxon>
        <taxon>Agaricales</taxon>
        <taxon>Tricholomatineae</taxon>
        <taxon>Lyophyllaceae</taxon>
        <taxon>Hypsizygus</taxon>
    </lineage>
</organism>
<comment type="caution">
    <text evidence="1">The sequence shown here is derived from an EMBL/GenBank/DDBJ whole genome shotgun (WGS) entry which is preliminary data.</text>
</comment>
<dbReference type="InterPro" id="IPR011333">
    <property type="entry name" value="SKP1/BTB/POZ_sf"/>
</dbReference>